<comment type="function">
    <text evidence="12">Accessory subunit of the mitochondrial membrane respiratory chain NADH dehydrogenase (Complex I), that is believed not to be involved in catalysis. Complex I functions in the transfer of electrons from NADH to the respiratory chain. The immediate electron acceptor for the enzyme is believed to be ubiquinone. Involved in the interferon/all-trans-retinoic acid (IFN/RA) induced cell death. This apoptotic activity is inhibited by interaction with viral IRF1. Prevents the transactivation of STAT3 target genes. May play a role in CARD15-mediated innate mucosal responses and serve to regulate intestinal epithelial cell responses to microbes.</text>
</comment>
<evidence type="ECO:0000256" key="13">
    <source>
        <dbReference type="ARBA" id="ARBA00046797"/>
    </source>
</evidence>
<protein>
    <recommendedName>
        <fullName evidence="3 14">NADH dehydrogenase [ubiquinone] 1 alpha subcomplex subunit 13</fullName>
    </recommendedName>
</protein>
<evidence type="ECO:0000313" key="15">
    <source>
        <dbReference type="EMBL" id="CAH1100210.1"/>
    </source>
</evidence>
<evidence type="ECO:0000256" key="11">
    <source>
        <dbReference type="ARBA" id="ARBA00023136"/>
    </source>
</evidence>
<evidence type="ECO:0000256" key="9">
    <source>
        <dbReference type="ARBA" id="ARBA00022989"/>
    </source>
</evidence>
<keyword evidence="10 14" id="KW-0496">Mitochondrion</keyword>
<keyword evidence="7 14" id="KW-0999">Mitochondrion inner membrane</keyword>
<evidence type="ECO:0000256" key="1">
    <source>
        <dbReference type="ARBA" id="ARBA00004298"/>
    </source>
</evidence>
<organism evidence="15 16">
    <name type="scientific">Psylliodes chrysocephalus</name>
    <dbReference type="NCBI Taxonomy" id="3402493"/>
    <lineage>
        <taxon>Eukaryota</taxon>
        <taxon>Metazoa</taxon>
        <taxon>Ecdysozoa</taxon>
        <taxon>Arthropoda</taxon>
        <taxon>Hexapoda</taxon>
        <taxon>Insecta</taxon>
        <taxon>Pterygota</taxon>
        <taxon>Neoptera</taxon>
        <taxon>Endopterygota</taxon>
        <taxon>Coleoptera</taxon>
        <taxon>Polyphaga</taxon>
        <taxon>Cucujiformia</taxon>
        <taxon>Chrysomeloidea</taxon>
        <taxon>Chrysomelidae</taxon>
        <taxon>Galerucinae</taxon>
        <taxon>Alticini</taxon>
        <taxon>Psylliodes</taxon>
    </lineage>
</organism>
<accession>A0A9P0CHZ6</accession>
<evidence type="ECO:0000256" key="12">
    <source>
        <dbReference type="ARBA" id="ARBA00045908"/>
    </source>
</evidence>
<evidence type="ECO:0000256" key="8">
    <source>
        <dbReference type="ARBA" id="ARBA00022982"/>
    </source>
</evidence>
<keyword evidence="9 14" id="KW-1133">Transmembrane helix</keyword>
<keyword evidence="16" id="KW-1185">Reference proteome</keyword>
<dbReference type="EMBL" id="OV651822">
    <property type="protein sequence ID" value="CAH1100210.1"/>
    <property type="molecule type" value="Genomic_DNA"/>
</dbReference>
<dbReference type="PANTHER" id="PTHR12966:SF0">
    <property type="entry name" value="NADH DEHYDROGENASE [UBIQUINONE] 1 ALPHA SUBCOMPLEX SUBUNIT 13"/>
    <property type="match status" value="1"/>
</dbReference>
<keyword evidence="6 14" id="KW-0812">Transmembrane</keyword>
<evidence type="ECO:0000313" key="16">
    <source>
        <dbReference type="Proteomes" id="UP001153636"/>
    </source>
</evidence>
<keyword evidence="11 14" id="KW-0472">Membrane</keyword>
<comment type="subunit">
    <text evidence="13">Complex I is composed of 45 different subunits. Interacts with CARD15, but not with CARD4. Interacts with STAT3, but not with STAT1, STAT2 and STAT5A. Interacts with OLFM4.</text>
</comment>
<proteinExistence type="inferred from homology"/>
<evidence type="ECO:0000256" key="5">
    <source>
        <dbReference type="ARBA" id="ARBA00022660"/>
    </source>
</evidence>
<name>A0A9P0CHZ6_9CUCU</name>
<evidence type="ECO:0000256" key="2">
    <source>
        <dbReference type="ARBA" id="ARBA00007312"/>
    </source>
</evidence>
<evidence type="ECO:0000256" key="3">
    <source>
        <dbReference type="ARBA" id="ARBA00018192"/>
    </source>
</evidence>
<dbReference type="GO" id="GO:0005743">
    <property type="term" value="C:mitochondrial inner membrane"/>
    <property type="evidence" value="ECO:0007669"/>
    <property type="project" value="UniProtKB-SubCell"/>
</dbReference>
<evidence type="ECO:0000256" key="7">
    <source>
        <dbReference type="ARBA" id="ARBA00022792"/>
    </source>
</evidence>
<keyword evidence="8 14" id="KW-0249">Electron transport</keyword>
<sequence>MTTKAEFKQDMPPPGGYKNIPYKRVPAKSFFGGWAIIGGYLGMTAGASYLYYLNCKAVKIRQLEMHSASLAIYPMLLAERDRAYLNQLRKNRDEETKLMANVEGWKTGTWYGEPIYHTVPKNTLIEPNYQEFYVHSSYNDFKYRAHLALLS</sequence>
<dbReference type="GO" id="GO:0045271">
    <property type="term" value="C:respiratory chain complex I"/>
    <property type="evidence" value="ECO:0007669"/>
    <property type="project" value="UniProtKB-UniRule"/>
</dbReference>
<dbReference type="OrthoDB" id="3308at2759"/>
<dbReference type="Pfam" id="PF06212">
    <property type="entry name" value="GRIM-19"/>
    <property type="match status" value="1"/>
</dbReference>
<evidence type="ECO:0000256" key="4">
    <source>
        <dbReference type="ARBA" id="ARBA00022448"/>
    </source>
</evidence>
<keyword evidence="4 14" id="KW-0813">Transport</keyword>
<comment type="subcellular location">
    <subcellularLocation>
        <location evidence="1 14">Mitochondrion inner membrane</location>
        <topology evidence="1 14">Single-pass membrane protein</topology>
        <orientation evidence="1 14">Matrix side</orientation>
    </subcellularLocation>
</comment>
<dbReference type="AlphaFoldDB" id="A0A9P0CHZ6"/>
<comment type="function">
    <text evidence="14">Complex I functions in the transfer of electrons from NADH to the respiratory chain. Accessory subunit of the mitochondrial membrane respiratory chain NADH dehydrogenase (Complex I), that is believed not to be involved in catalysis.</text>
</comment>
<dbReference type="PANTHER" id="PTHR12966">
    <property type="entry name" value="NADH DEHYDROGENASE UBIQUINONE 1 ALPHA SUBCOMPLEX SUBUNIT 13"/>
    <property type="match status" value="1"/>
</dbReference>
<comment type="similarity">
    <text evidence="2 14">Belongs to the complex I NDUFA13 subunit family.</text>
</comment>
<evidence type="ECO:0000256" key="6">
    <source>
        <dbReference type="ARBA" id="ARBA00022692"/>
    </source>
</evidence>
<evidence type="ECO:0000256" key="14">
    <source>
        <dbReference type="RuleBase" id="RU368034"/>
    </source>
</evidence>
<gene>
    <name evidence="15" type="ORF">PSYICH_LOCUS1500</name>
</gene>
<dbReference type="Proteomes" id="UP001153636">
    <property type="component" value="Chromosome 10"/>
</dbReference>
<evidence type="ECO:0000256" key="10">
    <source>
        <dbReference type="ARBA" id="ARBA00023128"/>
    </source>
</evidence>
<keyword evidence="5 14" id="KW-0679">Respiratory chain</keyword>
<reference evidence="15" key="1">
    <citation type="submission" date="2022-01" db="EMBL/GenBank/DDBJ databases">
        <authorList>
            <person name="King R."/>
        </authorList>
    </citation>
    <scope>NUCLEOTIDE SEQUENCE</scope>
</reference>
<dbReference type="InterPro" id="IPR009346">
    <property type="entry name" value="GRIM-19"/>
</dbReference>
<feature type="transmembrane region" description="Helical" evidence="14">
    <location>
        <begin position="31"/>
        <end position="52"/>
    </location>
</feature>